<feature type="transmembrane region" description="Helical" evidence="1">
    <location>
        <begin position="110"/>
        <end position="129"/>
    </location>
</feature>
<keyword evidence="1" id="KW-0472">Membrane</keyword>
<feature type="transmembrane region" description="Helical" evidence="1">
    <location>
        <begin position="169"/>
        <end position="187"/>
    </location>
</feature>
<evidence type="ECO:0000313" key="2">
    <source>
        <dbReference type="EMBL" id="SES64770.1"/>
    </source>
</evidence>
<dbReference type="EMBL" id="FOHE01000001">
    <property type="protein sequence ID" value="SES64770.1"/>
    <property type="molecule type" value="Genomic_DNA"/>
</dbReference>
<feature type="transmembrane region" description="Helical" evidence="1">
    <location>
        <begin position="193"/>
        <end position="212"/>
    </location>
</feature>
<dbReference type="Proteomes" id="UP000198618">
    <property type="component" value="Unassembled WGS sequence"/>
</dbReference>
<evidence type="ECO:0008006" key="4">
    <source>
        <dbReference type="Google" id="ProtNLM"/>
    </source>
</evidence>
<keyword evidence="3" id="KW-1185">Reference proteome</keyword>
<dbReference type="STRING" id="930131.SAMN05216389_101238"/>
<keyword evidence="1" id="KW-0812">Transmembrane</keyword>
<dbReference type="Pfam" id="PF11368">
    <property type="entry name" value="DUF3169"/>
    <property type="match status" value="1"/>
</dbReference>
<dbReference type="OrthoDB" id="2199273at2"/>
<protein>
    <recommendedName>
        <fullName evidence="4">DUF3169 domain-containing protein</fullName>
    </recommendedName>
</protein>
<name>A0A1H9Y782_9BACI</name>
<keyword evidence="1" id="KW-1133">Transmembrane helix</keyword>
<reference evidence="2 3" key="1">
    <citation type="submission" date="2016-10" db="EMBL/GenBank/DDBJ databases">
        <authorList>
            <person name="de Groot N.N."/>
        </authorList>
    </citation>
    <scope>NUCLEOTIDE SEQUENCE [LARGE SCALE GENOMIC DNA]</scope>
    <source>
        <strain evidence="2 3">IBRC-M 10780</strain>
    </source>
</reference>
<accession>A0A1H9Y782</accession>
<organism evidence="2 3">
    <name type="scientific">Oceanobacillus limi</name>
    <dbReference type="NCBI Taxonomy" id="930131"/>
    <lineage>
        <taxon>Bacteria</taxon>
        <taxon>Bacillati</taxon>
        <taxon>Bacillota</taxon>
        <taxon>Bacilli</taxon>
        <taxon>Bacillales</taxon>
        <taxon>Bacillaceae</taxon>
        <taxon>Oceanobacillus</taxon>
    </lineage>
</organism>
<feature type="transmembrane region" description="Helical" evidence="1">
    <location>
        <begin position="7"/>
        <end position="24"/>
    </location>
</feature>
<feature type="transmembrane region" description="Helical" evidence="1">
    <location>
        <begin position="85"/>
        <end position="104"/>
    </location>
</feature>
<dbReference type="InterPro" id="IPR021509">
    <property type="entry name" value="DUF3169"/>
</dbReference>
<feature type="transmembrane region" description="Helical" evidence="1">
    <location>
        <begin position="30"/>
        <end position="51"/>
    </location>
</feature>
<sequence>MKSIVQFLISGVAGFFVVYGLMNFSEVNVAGEITVISIIAISFILITMSVFRFQQIKALNTQNVTGDEEDEVEDRKYKLFADYSLSSNSSFYLSILALSLSLIITEQLSMTIVSIILLVFSFFLLHYMGKIIQYMYPDRKPNYAKSILDVADDGEKHVILDGLYKSQSILNISLIAAITLATVYSMNNGESQTFSIILMAVILLVVNSKYLLVIRNK</sequence>
<proteinExistence type="predicted"/>
<evidence type="ECO:0000313" key="3">
    <source>
        <dbReference type="Proteomes" id="UP000198618"/>
    </source>
</evidence>
<gene>
    <name evidence="2" type="ORF">SAMN05216389_101238</name>
</gene>
<evidence type="ECO:0000256" key="1">
    <source>
        <dbReference type="SAM" id="Phobius"/>
    </source>
</evidence>
<dbReference type="RefSeq" id="WP_090865977.1">
    <property type="nucleotide sequence ID" value="NZ_FOHE01000001.1"/>
</dbReference>
<dbReference type="AlphaFoldDB" id="A0A1H9Y782"/>